<dbReference type="STRING" id="571298.SAMN04488026_1001230"/>
<accession>A0A1G8J5Q4</accession>
<proteinExistence type="predicted"/>
<reference evidence="1 2" key="1">
    <citation type="submission" date="2016-10" db="EMBL/GenBank/DDBJ databases">
        <authorList>
            <person name="de Groot N.N."/>
        </authorList>
    </citation>
    <scope>NUCLEOTIDE SEQUENCE [LARGE SCALE GENOMIC DNA]</scope>
    <source>
        <strain evidence="1 2">DSM 25294</strain>
    </source>
</reference>
<dbReference type="Proteomes" id="UP000199382">
    <property type="component" value="Unassembled WGS sequence"/>
</dbReference>
<protein>
    <recommendedName>
        <fullName evidence="3">DUF4242 domain-containing protein</fullName>
    </recommendedName>
</protein>
<keyword evidence="2" id="KW-1185">Reference proteome</keyword>
<dbReference type="InterPro" id="IPR025336">
    <property type="entry name" value="SCO4226-like"/>
</dbReference>
<sequence length="87" mass="9681">MSVYMVERSLAGISMEDLGGAQKAAIETARQMTEQGEQITYIRSTFAPDDGRCMCLFDGESEDQVRRLNDTAGLPYDRVVRAMDLTP</sequence>
<evidence type="ECO:0000313" key="2">
    <source>
        <dbReference type="Proteomes" id="UP000199382"/>
    </source>
</evidence>
<dbReference type="AlphaFoldDB" id="A0A1G8J5Q4"/>
<dbReference type="Gene3D" id="3.30.70.3090">
    <property type="entry name" value="ORF SCO4226, nickel-binding ferredoxin-like monomer"/>
    <property type="match status" value="1"/>
</dbReference>
<evidence type="ECO:0008006" key="3">
    <source>
        <dbReference type="Google" id="ProtNLM"/>
    </source>
</evidence>
<dbReference type="EMBL" id="FNEK01000001">
    <property type="protein sequence ID" value="SDI26608.1"/>
    <property type="molecule type" value="Genomic_DNA"/>
</dbReference>
<dbReference type="Pfam" id="PF14026">
    <property type="entry name" value="SCO4226-like"/>
    <property type="match status" value="1"/>
</dbReference>
<gene>
    <name evidence="1" type="ORF">SAMN04488026_1001230</name>
</gene>
<dbReference type="OrthoDB" id="9800027at2"/>
<dbReference type="InterPro" id="IPR042557">
    <property type="entry name" value="SCO4226"/>
</dbReference>
<organism evidence="1 2">
    <name type="scientific">Aliiruegeria lutimaris</name>
    <dbReference type="NCBI Taxonomy" id="571298"/>
    <lineage>
        <taxon>Bacteria</taxon>
        <taxon>Pseudomonadati</taxon>
        <taxon>Pseudomonadota</taxon>
        <taxon>Alphaproteobacteria</taxon>
        <taxon>Rhodobacterales</taxon>
        <taxon>Roseobacteraceae</taxon>
        <taxon>Aliiruegeria</taxon>
    </lineage>
</organism>
<name>A0A1G8J5Q4_9RHOB</name>
<dbReference type="RefSeq" id="WP_093147705.1">
    <property type="nucleotide sequence ID" value="NZ_FNEK01000001.1"/>
</dbReference>
<evidence type="ECO:0000313" key="1">
    <source>
        <dbReference type="EMBL" id="SDI26608.1"/>
    </source>
</evidence>